<dbReference type="EMBL" id="LSMT01000785">
    <property type="protein sequence ID" value="PFX14404.1"/>
    <property type="molecule type" value="Genomic_DNA"/>
</dbReference>
<name>A0A2B4R7U4_STYPI</name>
<dbReference type="PANTHER" id="PTHR46585">
    <property type="entry name" value="INTEGRASE CORE DOMAIN CONTAINING PROTEIN"/>
    <property type="match status" value="1"/>
</dbReference>
<protein>
    <submittedName>
        <fullName evidence="1">Uncharacterized transposon-derived protein F54H12.3</fullName>
    </submittedName>
</protein>
<evidence type="ECO:0000313" key="2">
    <source>
        <dbReference type="Proteomes" id="UP000225706"/>
    </source>
</evidence>
<accession>A0A2B4R7U4</accession>
<sequence length="241" mass="28632">MWKQFTIQNNTEYLDILPKIVEKYNNTKHRSIGMTPVEASKKKNESDVYLKLYCESVPHMATPKFEIGDHVRISKYNRKVFDKRYTPNWTEEIFVVDKIQYTDPITYKLKDLSGEEIKGSFYEQEMLKAVQDVFRIEKVIRRSKGKSALKKFSVEYTIGREQVVGYDPIEFLSAIEQTLLTFLEKRRQIRFKFVLKCQMMKTDHNTGEIEHLNPSFSSNTEENFEATNLEVFYEMMIQIDR</sequence>
<keyword evidence="2" id="KW-1185">Reference proteome</keyword>
<comment type="caution">
    <text evidence="1">The sequence shown here is derived from an EMBL/GenBank/DDBJ whole genome shotgun (WGS) entry which is preliminary data.</text>
</comment>
<evidence type="ECO:0000313" key="1">
    <source>
        <dbReference type="EMBL" id="PFX14404.1"/>
    </source>
</evidence>
<dbReference type="OrthoDB" id="5984733at2759"/>
<dbReference type="PANTHER" id="PTHR46585:SF1">
    <property type="entry name" value="CHROMO DOMAIN-CONTAINING PROTEIN"/>
    <property type="match status" value="1"/>
</dbReference>
<proteinExistence type="predicted"/>
<reference evidence="2" key="1">
    <citation type="journal article" date="2017" name="bioRxiv">
        <title>Comparative analysis of the genomes of Stylophora pistillata and Acropora digitifera provides evidence for extensive differences between species of corals.</title>
        <authorList>
            <person name="Voolstra C.R."/>
            <person name="Li Y."/>
            <person name="Liew Y.J."/>
            <person name="Baumgarten S."/>
            <person name="Zoccola D."/>
            <person name="Flot J.-F."/>
            <person name="Tambutte S."/>
            <person name="Allemand D."/>
            <person name="Aranda M."/>
        </authorList>
    </citation>
    <scope>NUCLEOTIDE SEQUENCE [LARGE SCALE GENOMIC DNA]</scope>
</reference>
<organism evidence="1 2">
    <name type="scientific">Stylophora pistillata</name>
    <name type="common">Smooth cauliflower coral</name>
    <dbReference type="NCBI Taxonomy" id="50429"/>
    <lineage>
        <taxon>Eukaryota</taxon>
        <taxon>Metazoa</taxon>
        <taxon>Cnidaria</taxon>
        <taxon>Anthozoa</taxon>
        <taxon>Hexacorallia</taxon>
        <taxon>Scleractinia</taxon>
        <taxon>Astrocoeniina</taxon>
        <taxon>Pocilloporidae</taxon>
        <taxon>Stylophora</taxon>
    </lineage>
</organism>
<dbReference type="AlphaFoldDB" id="A0A2B4R7U4"/>
<gene>
    <name evidence="1" type="primary">F54H12.3</name>
    <name evidence="1" type="ORF">AWC38_SpisGene21440</name>
</gene>
<dbReference type="Proteomes" id="UP000225706">
    <property type="component" value="Unassembled WGS sequence"/>
</dbReference>